<evidence type="ECO:0000259" key="1">
    <source>
        <dbReference type="Pfam" id="PF01695"/>
    </source>
</evidence>
<dbReference type="Proteomes" id="UP000535491">
    <property type="component" value="Unassembled WGS sequence"/>
</dbReference>
<organism evidence="3 4">
    <name type="scientific">Paenactinomyces guangxiensis</name>
    <dbReference type="NCBI Taxonomy" id="1490290"/>
    <lineage>
        <taxon>Bacteria</taxon>
        <taxon>Bacillati</taxon>
        <taxon>Bacillota</taxon>
        <taxon>Bacilli</taxon>
        <taxon>Bacillales</taxon>
        <taxon>Thermoactinomycetaceae</taxon>
        <taxon>Paenactinomyces</taxon>
    </lineage>
</organism>
<dbReference type="CDD" id="cd00009">
    <property type="entry name" value="AAA"/>
    <property type="match status" value="1"/>
</dbReference>
<gene>
    <name evidence="3" type="primary">dnaI</name>
    <name evidence="3" type="ORF">H1191_13100</name>
</gene>
<reference evidence="3 4" key="1">
    <citation type="submission" date="2020-07" db="EMBL/GenBank/DDBJ databases">
        <authorList>
            <person name="Feng H."/>
        </authorList>
    </citation>
    <scope>NUCLEOTIDE SEQUENCE [LARGE SCALE GENOMIC DNA]</scope>
    <source>
        <strain evidence="4">s-10</strain>
    </source>
</reference>
<dbReference type="RefSeq" id="WP_181752484.1">
    <property type="nucleotide sequence ID" value="NZ_JACEIQ010000013.1"/>
</dbReference>
<dbReference type="Pfam" id="PF01695">
    <property type="entry name" value="IstB_IS21"/>
    <property type="match status" value="1"/>
</dbReference>
<dbReference type="Gene3D" id="3.40.50.300">
    <property type="entry name" value="P-loop containing nucleotide triphosphate hydrolases"/>
    <property type="match status" value="1"/>
</dbReference>
<accession>A0A7W2A9U0</accession>
<evidence type="ECO:0000259" key="2">
    <source>
        <dbReference type="Pfam" id="PF07319"/>
    </source>
</evidence>
<keyword evidence="4" id="KW-1185">Reference proteome</keyword>
<dbReference type="PANTHER" id="PTHR30050">
    <property type="entry name" value="CHROMOSOMAL REPLICATION INITIATOR PROTEIN DNAA"/>
    <property type="match status" value="1"/>
</dbReference>
<dbReference type="SUPFAM" id="SSF52540">
    <property type="entry name" value="P-loop containing nucleoside triphosphate hydrolases"/>
    <property type="match status" value="1"/>
</dbReference>
<dbReference type="GO" id="GO:0006260">
    <property type="term" value="P:DNA replication"/>
    <property type="evidence" value="ECO:0007669"/>
    <property type="project" value="TreeGrafter"/>
</dbReference>
<evidence type="ECO:0000313" key="4">
    <source>
        <dbReference type="Proteomes" id="UP000535491"/>
    </source>
</evidence>
<dbReference type="AlphaFoldDB" id="A0A7W2A9U0"/>
<dbReference type="GO" id="GO:0005524">
    <property type="term" value="F:ATP binding"/>
    <property type="evidence" value="ECO:0007669"/>
    <property type="project" value="InterPro"/>
</dbReference>
<name>A0A7W2A9U0_9BACL</name>
<dbReference type="InterPro" id="IPR009928">
    <property type="entry name" value="DnaI_N"/>
</dbReference>
<dbReference type="NCBIfam" id="NF006505">
    <property type="entry name" value="PRK08939.1"/>
    <property type="match status" value="1"/>
</dbReference>
<dbReference type="PANTHER" id="PTHR30050:SF8">
    <property type="entry name" value="PRIMOSOMAL PROTEIN DNAI"/>
    <property type="match status" value="1"/>
</dbReference>
<dbReference type="Pfam" id="PF07319">
    <property type="entry name" value="DnaI_N"/>
    <property type="match status" value="1"/>
</dbReference>
<protein>
    <submittedName>
        <fullName evidence="3">Primosomal protein DnaI</fullName>
    </submittedName>
</protein>
<feature type="domain" description="Primosomal DnaI N-terminal" evidence="2">
    <location>
        <begin position="1"/>
        <end position="96"/>
    </location>
</feature>
<feature type="domain" description="IstB-like ATP-binding" evidence="1">
    <location>
        <begin position="105"/>
        <end position="272"/>
    </location>
</feature>
<proteinExistence type="predicted"/>
<comment type="caution">
    <text evidence="3">The sequence shown here is derived from an EMBL/GenBank/DDBJ whole genome shotgun (WGS) entry which is preliminary data.</text>
</comment>
<dbReference type="InterPro" id="IPR002611">
    <property type="entry name" value="IstB_ATP-bd"/>
</dbReference>
<dbReference type="EMBL" id="JACEIQ010000013">
    <property type="protein sequence ID" value="MBA4495243.1"/>
    <property type="molecule type" value="Genomic_DNA"/>
</dbReference>
<dbReference type="InterPro" id="IPR027417">
    <property type="entry name" value="P-loop_NTPase"/>
</dbReference>
<sequence>MKKIGNVVTPMFNKRINPNAMETQLKLFYKHPLVQTFMQNHPEVTPDVYRRSFSQLRQFVTERESCEGCRELDQCPNMVKGHYPTLYAYGGYLDLQMNECSKLRAYKEEQQRKKLIRCHQIPREIQTATFETIDYDENRDEALNHALDFCLKIANNEPVKGLYLYGPFGVGKSYIAGAVVNKLASHGIGSLMIHMSALAVEMRDSISGKMVSSKIETLSNVPILVLDDIGSENISPWLRDDVLSIVFHNRMSNQLPTIFTSNLTLDELQEYFSYTQKSGQEPIKAARIMERIRPFVYPICVEGKNRRYEK</sequence>
<evidence type="ECO:0000313" key="3">
    <source>
        <dbReference type="EMBL" id="MBA4495243.1"/>
    </source>
</evidence>